<proteinExistence type="predicted"/>
<name>A0A2T4JPG7_9RHOB</name>
<organism evidence="1 2">
    <name type="scientific">Cereibacter changlensis JA139</name>
    <dbReference type="NCBI Taxonomy" id="1188249"/>
    <lineage>
        <taxon>Bacteria</taxon>
        <taxon>Pseudomonadati</taxon>
        <taxon>Pseudomonadota</taxon>
        <taxon>Alphaproteobacteria</taxon>
        <taxon>Rhodobacterales</taxon>
        <taxon>Paracoccaceae</taxon>
        <taxon>Cereibacter</taxon>
    </lineage>
</organism>
<evidence type="ECO:0000313" key="2">
    <source>
        <dbReference type="Proteomes" id="UP000241010"/>
    </source>
</evidence>
<dbReference type="AlphaFoldDB" id="A0A2T4JPG7"/>
<protein>
    <submittedName>
        <fullName evidence="1">Uncharacterized protein</fullName>
    </submittedName>
</protein>
<keyword evidence="2" id="KW-1185">Reference proteome</keyword>
<reference evidence="1 2" key="1">
    <citation type="submission" date="2018-03" db="EMBL/GenBank/DDBJ databases">
        <title>Cereibacter changlensis.</title>
        <authorList>
            <person name="Meyer T.E."/>
            <person name="Miller S."/>
            <person name="Lodha T."/>
            <person name="Gandham S."/>
            <person name="Chintalapati S."/>
            <person name="Chintalapati V.R."/>
        </authorList>
    </citation>
    <scope>NUCLEOTIDE SEQUENCE [LARGE SCALE GENOMIC DNA]</scope>
    <source>
        <strain evidence="1 2">JA139</strain>
    </source>
</reference>
<gene>
    <name evidence="1" type="ORF">C5F48_21080</name>
</gene>
<accession>A0A2T4JPG7</accession>
<sequence length="320" mass="35408">MSEIFDNAITSIVLGIEDFETGTDERMLSAARNYYAGLLLLAKECLVRAAPKADAMEIIGAKFEPKPDGDGGVSHEVVGYTTIDLAQLQSRFKGFGLPWPEADIKKLQRFRNDLEHYHLKEPVGALGEAIASSFPMVVDFFNILEEDPQAELLSVWGTILEQREAFEKVQKKCLDSLENIGWPAEVSNLDRMVCPNCGSSLVGQSDPDNKAHDHVVGKCHQCGEETGFEKMMEMVVAASYETDAYIRVKEGLNPSIADCPHCWAKAYVESGEVSVCFACGETVAADCGHCGTRIDVNEYNQDYPELCSYCAHMLEKVMRE</sequence>
<dbReference type="OrthoDB" id="5941857at2"/>
<dbReference type="EMBL" id="PZKG01000182">
    <property type="protein sequence ID" value="PTE19776.1"/>
    <property type="molecule type" value="Genomic_DNA"/>
</dbReference>
<dbReference type="Proteomes" id="UP000241010">
    <property type="component" value="Unassembled WGS sequence"/>
</dbReference>
<dbReference type="RefSeq" id="WP_107665742.1">
    <property type="nucleotide sequence ID" value="NZ_PZKG01000182.1"/>
</dbReference>
<comment type="caution">
    <text evidence="1">The sequence shown here is derived from an EMBL/GenBank/DDBJ whole genome shotgun (WGS) entry which is preliminary data.</text>
</comment>
<evidence type="ECO:0000313" key="1">
    <source>
        <dbReference type="EMBL" id="PTE19776.1"/>
    </source>
</evidence>